<evidence type="ECO:0000256" key="1">
    <source>
        <dbReference type="SAM" id="MobiDB-lite"/>
    </source>
</evidence>
<name>A0A1M2VQY5_TRAPU</name>
<reference evidence="2 3" key="1">
    <citation type="submission" date="2016-10" db="EMBL/GenBank/DDBJ databases">
        <title>Genome sequence of the basidiomycete white-rot fungus Trametes pubescens.</title>
        <authorList>
            <person name="Makela M.R."/>
            <person name="Granchi Z."/>
            <person name="Peng M."/>
            <person name="De Vries R.P."/>
            <person name="Grigoriev I."/>
            <person name="Riley R."/>
            <person name="Hilden K."/>
        </authorList>
    </citation>
    <scope>NUCLEOTIDE SEQUENCE [LARGE SCALE GENOMIC DNA]</scope>
    <source>
        <strain evidence="2 3">FBCC735</strain>
    </source>
</reference>
<comment type="caution">
    <text evidence="2">The sequence shown here is derived from an EMBL/GenBank/DDBJ whole genome shotgun (WGS) entry which is preliminary data.</text>
</comment>
<protein>
    <submittedName>
        <fullName evidence="2">Uncharacterized protein</fullName>
    </submittedName>
</protein>
<dbReference type="EMBL" id="MNAD01000827">
    <property type="protein sequence ID" value="OJT10019.1"/>
    <property type="molecule type" value="Genomic_DNA"/>
</dbReference>
<evidence type="ECO:0000313" key="3">
    <source>
        <dbReference type="Proteomes" id="UP000184267"/>
    </source>
</evidence>
<proteinExistence type="predicted"/>
<accession>A0A1M2VQY5</accession>
<dbReference type="Proteomes" id="UP000184267">
    <property type="component" value="Unassembled WGS sequence"/>
</dbReference>
<evidence type="ECO:0000313" key="2">
    <source>
        <dbReference type="EMBL" id="OJT10019.1"/>
    </source>
</evidence>
<organism evidence="2 3">
    <name type="scientific">Trametes pubescens</name>
    <name type="common">White-rot fungus</name>
    <dbReference type="NCBI Taxonomy" id="154538"/>
    <lineage>
        <taxon>Eukaryota</taxon>
        <taxon>Fungi</taxon>
        <taxon>Dikarya</taxon>
        <taxon>Basidiomycota</taxon>
        <taxon>Agaricomycotina</taxon>
        <taxon>Agaricomycetes</taxon>
        <taxon>Polyporales</taxon>
        <taxon>Polyporaceae</taxon>
        <taxon>Trametes</taxon>
    </lineage>
</organism>
<keyword evidence="3" id="KW-1185">Reference proteome</keyword>
<gene>
    <name evidence="2" type="ORF">TRAPUB_13508</name>
</gene>
<feature type="region of interest" description="Disordered" evidence="1">
    <location>
        <begin position="22"/>
        <end position="78"/>
    </location>
</feature>
<sequence length="104" mass="11876">MTTARTMRATKSVDWRPARRVRIRSQRNGIGMDSSMCAIEPAPTTGRPSRKRWNSRMKNPGGPRDSRSLNAPGRRLRRGLSSKLSSKKLTVMRMRVRKMSTGYQ</sequence>
<dbReference type="AlphaFoldDB" id="A0A1M2VQY5"/>